<reference key="1">
    <citation type="submission" date="2010-11" db="EMBL/GenBank/DDBJ databases">
        <title>The complete genome of Bacteroides helcogenes P 36-108.</title>
        <authorList>
            <consortium name="US DOE Joint Genome Institute (JGI-PGF)"/>
            <person name="Lucas S."/>
            <person name="Copeland A."/>
            <person name="Lapidus A."/>
            <person name="Bruce D."/>
            <person name="Goodwin L."/>
            <person name="Pitluck S."/>
            <person name="Kyrpides N."/>
            <person name="Mavromatis K."/>
            <person name="Ivanova N."/>
            <person name="Zeytun A."/>
            <person name="Brettin T."/>
            <person name="Detter J.C."/>
            <person name="Tapia R."/>
            <person name="Han C."/>
            <person name="Land M."/>
            <person name="Hauser L."/>
            <person name="Markowitz V."/>
            <person name="Cheng J.-F."/>
            <person name="Hugenholtz P."/>
            <person name="Woyke T."/>
            <person name="Wu D."/>
            <person name="Gronow S."/>
            <person name="Wellnitz S."/>
            <person name="Brambilla E."/>
            <person name="Klenk H.-P."/>
            <person name="Eisen J.A."/>
        </authorList>
    </citation>
    <scope>NUCLEOTIDE SEQUENCE</scope>
    <source>
        <strain>P 36-108</strain>
    </source>
</reference>
<evidence type="ECO:0000313" key="2">
    <source>
        <dbReference type="EMBL" id="ADV44895.1"/>
    </source>
</evidence>
<dbReference type="PANTHER" id="PTHR22916">
    <property type="entry name" value="GLYCOSYLTRANSFERASE"/>
    <property type="match status" value="1"/>
</dbReference>
<proteinExistence type="predicted"/>
<organism evidence="2 3">
    <name type="scientific">Bacteroides helcogenes (strain ATCC 35417 / DSM 20613 / JCM 6297 / CCUG 15421 / P 36-108)</name>
    <dbReference type="NCBI Taxonomy" id="693979"/>
    <lineage>
        <taxon>Bacteria</taxon>
        <taxon>Pseudomonadati</taxon>
        <taxon>Bacteroidota</taxon>
        <taxon>Bacteroidia</taxon>
        <taxon>Bacteroidales</taxon>
        <taxon>Bacteroidaceae</taxon>
        <taxon>Bacteroides</taxon>
    </lineage>
</organism>
<dbReference type="KEGG" id="bhl:Bache_2961"/>
<gene>
    <name evidence="2" type="ordered locus">Bache_2961</name>
</gene>
<evidence type="ECO:0000259" key="1">
    <source>
        <dbReference type="Pfam" id="PF00535"/>
    </source>
</evidence>
<dbReference type="RefSeq" id="WP_013548482.1">
    <property type="nucleotide sequence ID" value="NC_014933.1"/>
</dbReference>
<sequence length="329" mass="37731">MNTMNKKQMRITCIVISYNQENYILETLNGILSQTVLPDEVIIADDGSTDKTPLLIKSFVNENLLQEKWKLILSHKNEGITCNLKKAIKASTGDILLLNAGDDISLPNRCQHAIKLFEQHPNLYIITGGITKINAQGKIIGNITYDDILYNDVVTTIKNGMPKVFPVGQAIRKTLFDRFGDLPTSVPNEDDQITFWGLISGGIFCSSEMIMKYRVHSKSASSWLRNKQSGKEFLQRFIEDIPVRKKHMELWLDAMDRGDCKYINLKSLIQSKIELYDFFSKIESRFIEDRLSCFIRQFSTTYLREKVYILGGTSGILFWRQLRIILGKQ</sequence>
<dbReference type="InterPro" id="IPR029044">
    <property type="entry name" value="Nucleotide-diphossugar_trans"/>
</dbReference>
<dbReference type="EMBL" id="CP002352">
    <property type="protein sequence ID" value="ADV44895.1"/>
    <property type="molecule type" value="Genomic_DNA"/>
</dbReference>
<dbReference type="PANTHER" id="PTHR22916:SF3">
    <property type="entry name" value="UDP-GLCNAC:BETAGAL BETA-1,3-N-ACETYLGLUCOSAMINYLTRANSFERASE-LIKE PROTEIN 1"/>
    <property type="match status" value="1"/>
</dbReference>
<dbReference type="Pfam" id="PF00535">
    <property type="entry name" value="Glycos_transf_2"/>
    <property type="match status" value="1"/>
</dbReference>
<dbReference type="InterPro" id="IPR001173">
    <property type="entry name" value="Glyco_trans_2-like"/>
</dbReference>
<dbReference type="STRING" id="693979.Bache_2961"/>
<dbReference type="SUPFAM" id="SSF53448">
    <property type="entry name" value="Nucleotide-diphospho-sugar transferases"/>
    <property type="match status" value="1"/>
</dbReference>
<dbReference type="eggNOG" id="COG1216">
    <property type="taxonomic scope" value="Bacteria"/>
</dbReference>
<evidence type="ECO:0000313" key="3">
    <source>
        <dbReference type="Proteomes" id="UP000008630"/>
    </source>
</evidence>
<dbReference type="HOGENOM" id="CLU_865641_0_0_10"/>
<protein>
    <submittedName>
        <fullName evidence="2">Glycosyl transferase family 2</fullName>
    </submittedName>
</protein>
<dbReference type="Proteomes" id="UP000008630">
    <property type="component" value="Chromosome"/>
</dbReference>
<keyword evidence="3" id="KW-1185">Reference proteome</keyword>
<feature type="domain" description="Glycosyltransferase 2-like" evidence="1">
    <location>
        <begin position="13"/>
        <end position="129"/>
    </location>
</feature>
<reference evidence="2 3" key="2">
    <citation type="journal article" date="2011" name="Stand. Genomic Sci.">
        <title>Complete genome sequence of Bacteroides helcogenes type strain (P 36-108).</title>
        <authorList>
            <person name="Pati A."/>
            <person name="Gronow S."/>
            <person name="Zeytun A."/>
            <person name="Lapidus A."/>
            <person name="Nolan M."/>
            <person name="Hammon N."/>
            <person name="Deshpande S."/>
            <person name="Cheng J.F."/>
            <person name="Tapia R."/>
            <person name="Han C."/>
            <person name="Goodwin L."/>
            <person name="Pitluck S."/>
            <person name="Liolios K."/>
            <person name="Pagani I."/>
            <person name="Ivanova N."/>
            <person name="Mavromatis K."/>
            <person name="Chen A."/>
            <person name="Palaniappan K."/>
            <person name="Land M."/>
            <person name="Hauser L."/>
            <person name="Chang Y.J."/>
            <person name="Jeffries C.D."/>
            <person name="Detter J.C."/>
            <person name="Brambilla E."/>
            <person name="Rohde M."/>
            <person name="Goker M."/>
            <person name="Woyke T."/>
            <person name="Bristow J."/>
            <person name="Eisen J.A."/>
            <person name="Markowitz V."/>
            <person name="Hugenholtz P."/>
            <person name="Kyrpides N.C."/>
            <person name="Klenk H.P."/>
            <person name="Lucas S."/>
        </authorList>
    </citation>
    <scope>NUCLEOTIDE SEQUENCE [LARGE SCALE GENOMIC DNA]</scope>
    <source>
        <strain evidence="3">ATCC 35417 / DSM 20613 / JCM 6297 / CCUG 15421 / P 36-108</strain>
    </source>
</reference>
<keyword evidence="2" id="KW-0808">Transferase</keyword>
<accession>E6SPD8</accession>
<dbReference type="GO" id="GO:0016758">
    <property type="term" value="F:hexosyltransferase activity"/>
    <property type="evidence" value="ECO:0007669"/>
    <property type="project" value="UniProtKB-ARBA"/>
</dbReference>
<dbReference type="Gene3D" id="3.90.550.10">
    <property type="entry name" value="Spore Coat Polysaccharide Biosynthesis Protein SpsA, Chain A"/>
    <property type="match status" value="1"/>
</dbReference>
<name>E6SPD8_BACT6</name>
<dbReference type="AlphaFoldDB" id="E6SPD8"/>
<dbReference type="OrthoDB" id="199095at2"/>